<evidence type="ECO:0000256" key="6">
    <source>
        <dbReference type="SAM" id="MobiDB-lite"/>
    </source>
</evidence>
<comment type="similarity">
    <text evidence="5">Belongs to the class I-like SAM-binding methyltransferase superfamily. RsmB/NOP family.</text>
</comment>
<evidence type="ECO:0000256" key="3">
    <source>
        <dbReference type="ARBA" id="ARBA00022691"/>
    </source>
</evidence>
<sequence>MSLYHETAAVLTTAAANGGGLKSHIFANKQLTSPATQADLLRHERKLSPTLALLLVHDFLLSKHGIALPRTHGLRASVEGHKARLASELTRARLRRRCATAAELKVMVEAEARTRPVYPRWVRINGLRTTVQQQLDTTLSQFAPSPGLESILDGEPDSYYVDKHVPNLLAVSPGRDLTKTEAYRSGAIILQDKASCFPAYLLDPGPEDGHVIDACAAPGNKTSHAADIMASRSAGGQKLHAFERDPGRAETLELMVKRAGAHGFTVIHKGQDFTKVDPTSAEYSKVGALLLDPSCSGSGMVGRDDDMPKLHLPTAPRADTSGRDGTKGRKRKRACSQGKEAAAPAVLVVDDEGKTTVLASERDLESRIEGLATFQLAMILHAFRFPAARKVTYSTCSVYAGENEQVVLKALSSDVAKERGWRILGRDRQVRGMREWPVRGAVTACDGDDEMADACIRANRDDGQGLMGFFVAAFVRDEVGGGPRYDGSAEDAEDARVRDDGREEAPFLRDASSRTLRDPDGMPTFPAGIRRPNQDPASKTDAH</sequence>
<dbReference type="PROSITE" id="PS51686">
    <property type="entry name" value="SAM_MT_RSMB_NOP"/>
    <property type="match status" value="1"/>
</dbReference>
<dbReference type="InterPro" id="IPR001678">
    <property type="entry name" value="MeTrfase_RsmB-F_NOP2_dom"/>
</dbReference>
<dbReference type="FunFam" id="3.30.70.1170:FF:000006">
    <property type="entry name" value="NOL1/NOP2/Sun domain family protein"/>
    <property type="match status" value="1"/>
</dbReference>
<dbReference type="Gene3D" id="3.30.70.1170">
    <property type="entry name" value="Sun protein, domain 3"/>
    <property type="match status" value="1"/>
</dbReference>
<dbReference type="InterPro" id="IPR023267">
    <property type="entry name" value="RCMT"/>
</dbReference>
<dbReference type="GO" id="GO:0070475">
    <property type="term" value="P:rRNA base methylation"/>
    <property type="evidence" value="ECO:0007669"/>
    <property type="project" value="TreeGrafter"/>
</dbReference>
<name>A0AAD9MF51_9PEZI</name>
<proteinExistence type="inferred from homology"/>
<dbReference type="Pfam" id="PF21148">
    <property type="entry name" value="NSUN5_fdxn-like"/>
    <property type="match status" value="1"/>
</dbReference>
<feature type="active site" description="Nucleophile" evidence="5">
    <location>
        <position position="396"/>
    </location>
</feature>
<dbReference type="PANTHER" id="PTHR22807:SF4">
    <property type="entry name" value="28S RRNA (CYTOSINE-C(5))-METHYLTRANSFERASE"/>
    <property type="match status" value="1"/>
</dbReference>
<evidence type="ECO:0000313" key="9">
    <source>
        <dbReference type="Proteomes" id="UP001217918"/>
    </source>
</evidence>
<dbReference type="AlphaFoldDB" id="A0AAD9MF51"/>
<dbReference type="InterPro" id="IPR048889">
    <property type="entry name" value="NSUN5_RCM1_N"/>
</dbReference>
<dbReference type="PANTHER" id="PTHR22807">
    <property type="entry name" value="NOP2 YEAST -RELATED NOL1/NOP2/FMU SUN DOMAIN-CONTAINING"/>
    <property type="match status" value="1"/>
</dbReference>
<feature type="binding site" evidence="5">
    <location>
        <begin position="215"/>
        <end position="221"/>
    </location>
    <ligand>
        <name>S-adenosyl-L-methionine</name>
        <dbReference type="ChEBI" id="CHEBI:59789"/>
    </ligand>
</feature>
<keyword evidence="2 5" id="KW-0808">Transferase</keyword>
<comment type="caution">
    <text evidence="8">The sequence shown here is derived from an EMBL/GenBank/DDBJ whole genome shotgun (WGS) entry which is preliminary data.</text>
</comment>
<protein>
    <recommendedName>
        <fullName evidence="7">SAM-dependent MTase RsmB/NOP-type domain-containing protein</fullName>
    </recommendedName>
</protein>
<feature type="binding site" evidence="5">
    <location>
        <position position="292"/>
    </location>
    <ligand>
        <name>S-adenosyl-L-methionine</name>
        <dbReference type="ChEBI" id="CHEBI:59789"/>
    </ligand>
</feature>
<dbReference type="GO" id="GO:0008173">
    <property type="term" value="F:RNA methyltransferase activity"/>
    <property type="evidence" value="ECO:0007669"/>
    <property type="project" value="InterPro"/>
</dbReference>
<feature type="domain" description="SAM-dependent MTase RsmB/NOP-type" evidence="7">
    <location>
        <begin position="110"/>
        <end position="477"/>
    </location>
</feature>
<dbReference type="InterPro" id="IPR029063">
    <property type="entry name" value="SAM-dependent_MTases_sf"/>
</dbReference>
<dbReference type="Gene3D" id="3.40.50.150">
    <property type="entry name" value="Vaccinia Virus protein VP39"/>
    <property type="match status" value="1"/>
</dbReference>
<gene>
    <name evidence="8" type="ORF">P8C59_005075</name>
</gene>
<keyword evidence="4 5" id="KW-0694">RNA-binding</keyword>
<feature type="binding site" evidence="5">
    <location>
        <position position="243"/>
    </location>
    <ligand>
        <name>S-adenosyl-L-methionine</name>
        <dbReference type="ChEBI" id="CHEBI:59789"/>
    </ligand>
</feature>
<accession>A0AAD9MF51</accession>
<dbReference type="GO" id="GO:0005730">
    <property type="term" value="C:nucleolus"/>
    <property type="evidence" value="ECO:0007669"/>
    <property type="project" value="TreeGrafter"/>
</dbReference>
<dbReference type="SUPFAM" id="SSF53335">
    <property type="entry name" value="S-adenosyl-L-methionine-dependent methyltransferases"/>
    <property type="match status" value="1"/>
</dbReference>
<feature type="compositionally biased region" description="Basic and acidic residues" evidence="6">
    <location>
        <begin position="494"/>
        <end position="520"/>
    </location>
</feature>
<evidence type="ECO:0000313" key="8">
    <source>
        <dbReference type="EMBL" id="KAK2070591.1"/>
    </source>
</evidence>
<dbReference type="EMBL" id="JAQQPM010000004">
    <property type="protein sequence ID" value="KAK2070591.1"/>
    <property type="molecule type" value="Genomic_DNA"/>
</dbReference>
<evidence type="ECO:0000256" key="1">
    <source>
        <dbReference type="ARBA" id="ARBA00022603"/>
    </source>
</evidence>
<feature type="binding site" evidence="5">
    <location>
        <position position="272"/>
    </location>
    <ligand>
        <name>S-adenosyl-L-methionine</name>
        <dbReference type="ChEBI" id="CHEBI:59789"/>
    </ligand>
</feature>
<evidence type="ECO:0000256" key="4">
    <source>
        <dbReference type="ARBA" id="ARBA00022884"/>
    </source>
</evidence>
<dbReference type="InterPro" id="IPR049561">
    <property type="entry name" value="NSUN5_7_fdxn-like"/>
</dbReference>
<feature type="region of interest" description="Disordered" evidence="6">
    <location>
        <begin position="299"/>
        <end position="338"/>
    </location>
</feature>
<dbReference type="Pfam" id="PF21153">
    <property type="entry name" value="NSUN5_N"/>
    <property type="match status" value="1"/>
</dbReference>
<dbReference type="Proteomes" id="UP001217918">
    <property type="component" value="Unassembled WGS sequence"/>
</dbReference>
<dbReference type="Pfam" id="PF01189">
    <property type="entry name" value="Methyltr_RsmB-F"/>
    <property type="match status" value="1"/>
</dbReference>
<evidence type="ECO:0000256" key="5">
    <source>
        <dbReference type="PROSITE-ProRule" id="PRU01023"/>
    </source>
</evidence>
<dbReference type="GO" id="GO:0003723">
    <property type="term" value="F:RNA binding"/>
    <property type="evidence" value="ECO:0007669"/>
    <property type="project" value="UniProtKB-UniRule"/>
</dbReference>
<reference evidence="8" key="1">
    <citation type="journal article" date="2023" name="Mol. Plant Microbe Interact.">
        <title>Elucidating the Obligate Nature and Biological Capacity of an Invasive Fungal Corn Pathogen.</title>
        <authorList>
            <person name="MacCready J.S."/>
            <person name="Roggenkamp E.M."/>
            <person name="Gdanetz K."/>
            <person name="Chilvers M.I."/>
        </authorList>
    </citation>
    <scope>NUCLEOTIDE SEQUENCE</scope>
    <source>
        <strain evidence="8">PM02</strain>
    </source>
</reference>
<keyword evidence="3 5" id="KW-0949">S-adenosyl-L-methionine</keyword>
<evidence type="ECO:0000259" key="7">
    <source>
        <dbReference type="PROSITE" id="PS51686"/>
    </source>
</evidence>
<feature type="region of interest" description="Disordered" evidence="6">
    <location>
        <begin position="482"/>
        <end position="543"/>
    </location>
</feature>
<organism evidence="8 9">
    <name type="scientific">Phyllachora maydis</name>
    <dbReference type="NCBI Taxonomy" id="1825666"/>
    <lineage>
        <taxon>Eukaryota</taxon>
        <taxon>Fungi</taxon>
        <taxon>Dikarya</taxon>
        <taxon>Ascomycota</taxon>
        <taxon>Pezizomycotina</taxon>
        <taxon>Sordariomycetes</taxon>
        <taxon>Sordariomycetidae</taxon>
        <taxon>Phyllachorales</taxon>
        <taxon>Phyllachoraceae</taxon>
        <taxon>Phyllachora</taxon>
    </lineage>
</organism>
<evidence type="ECO:0000256" key="2">
    <source>
        <dbReference type="ARBA" id="ARBA00022679"/>
    </source>
</evidence>
<dbReference type="PRINTS" id="PR02008">
    <property type="entry name" value="RCMTFAMILY"/>
</dbReference>
<keyword evidence="1 5" id="KW-0489">Methyltransferase</keyword>
<dbReference type="InterPro" id="IPR049560">
    <property type="entry name" value="MeTrfase_RsmB-F_NOP2_cat"/>
</dbReference>
<keyword evidence="9" id="KW-1185">Reference proteome</keyword>